<dbReference type="OrthoDB" id="8535650at2"/>
<protein>
    <submittedName>
        <fullName evidence="1">DUF1439 domain-containing protein</fullName>
    </submittedName>
</protein>
<dbReference type="AlphaFoldDB" id="A0A3A3GQF6"/>
<dbReference type="Pfam" id="PF07273">
    <property type="entry name" value="DUF1439"/>
    <property type="match status" value="1"/>
</dbReference>
<dbReference type="PROSITE" id="PS51257">
    <property type="entry name" value="PROKAR_LIPOPROTEIN"/>
    <property type="match status" value="1"/>
</dbReference>
<evidence type="ECO:0000313" key="1">
    <source>
        <dbReference type="EMBL" id="RJG04586.1"/>
    </source>
</evidence>
<dbReference type="EMBL" id="QYUQ01000002">
    <property type="protein sequence ID" value="RJG04586.1"/>
    <property type="molecule type" value="Genomic_DNA"/>
</dbReference>
<proteinExistence type="predicted"/>
<comment type="caution">
    <text evidence="1">The sequence shown here is derived from an EMBL/GenBank/DDBJ whole genome shotgun (WGS) entry which is preliminary data.</text>
</comment>
<keyword evidence="2" id="KW-1185">Reference proteome</keyword>
<reference evidence="2" key="1">
    <citation type="submission" date="2018-09" db="EMBL/GenBank/DDBJ databases">
        <authorList>
            <person name="Zhu H."/>
        </authorList>
    </citation>
    <scope>NUCLEOTIDE SEQUENCE [LARGE SCALE GENOMIC DNA]</scope>
    <source>
        <strain evidence="2">K1S02-23</strain>
    </source>
</reference>
<gene>
    <name evidence="1" type="ORF">D3878_21130</name>
</gene>
<organism evidence="1 2">
    <name type="scientific">Noviherbaspirillum sedimenti</name>
    <dbReference type="NCBI Taxonomy" id="2320865"/>
    <lineage>
        <taxon>Bacteria</taxon>
        <taxon>Pseudomonadati</taxon>
        <taxon>Pseudomonadota</taxon>
        <taxon>Betaproteobacteria</taxon>
        <taxon>Burkholderiales</taxon>
        <taxon>Oxalobacteraceae</taxon>
        <taxon>Noviherbaspirillum</taxon>
    </lineage>
</organism>
<accession>A0A3A3GQF6</accession>
<name>A0A3A3GQF6_9BURK</name>
<dbReference type="Proteomes" id="UP000266327">
    <property type="component" value="Unassembled WGS sequence"/>
</dbReference>
<sequence length="183" mass="20111">MTRVLPRLCLAVVACMLAACAGLLGPRNMEVPLSTLQASLEKRFPFNSRYLELFDIQLSAPRLRLQPDGNRVLTSFDAAIAPAWLKRSWQGNFALSGVLAIDPAKNAVILTEPRVETLNINGLDAKYASQLTKIGGLLVEQVFRGMPIYTFQPEDFRYGGASFLPTKINTQGNGLVVTFEPVK</sequence>
<dbReference type="Gene3D" id="3.15.10.40">
    <property type="entry name" value="Uncharacterised protein PF07273, DUF1439"/>
    <property type="match status" value="1"/>
</dbReference>
<dbReference type="InterPro" id="IPR010835">
    <property type="entry name" value="DUF1439"/>
</dbReference>
<evidence type="ECO:0000313" key="2">
    <source>
        <dbReference type="Proteomes" id="UP000266327"/>
    </source>
</evidence>